<dbReference type="InterPro" id="IPR016174">
    <property type="entry name" value="Di-haem_cyt_TM"/>
</dbReference>
<dbReference type="RefSeq" id="WP_014776747.1">
    <property type="nucleotide sequence ID" value="NC_018012.1"/>
</dbReference>
<dbReference type="OrthoDB" id="9793784at2"/>
<keyword evidence="10" id="KW-0408">Iron</keyword>
<feature type="transmembrane region" description="Helical" evidence="13">
    <location>
        <begin position="91"/>
        <end position="110"/>
    </location>
</feature>
<proteinExistence type="inferred from homology"/>
<dbReference type="InterPro" id="IPR011577">
    <property type="entry name" value="Cyt_b561_bac/Ni-Hgenase"/>
</dbReference>
<evidence type="ECO:0000256" key="9">
    <source>
        <dbReference type="ARBA" id="ARBA00022989"/>
    </source>
</evidence>
<feature type="transmembrane region" description="Helical" evidence="13">
    <location>
        <begin position="53"/>
        <end position="71"/>
    </location>
</feature>
<dbReference type="SUPFAM" id="SSF81342">
    <property type="entry name" value="Transmembrane di-heme cytochromes"/>
    <property type="match status" value="1"/>
</dbReference>
<keyword evidence="4" id="KW-1003">Cell membrane</keyword>
<evidence type="ECO:0000256" key="2">
    <source>
        <dbReference type="ARBA" id="ARBA00004651"/>
    </source>
</evidence>
<evidence type="ECO:0000313" key="16">
    <source>
        <dbReference type="Proteomes" id="UP000006062"/>
    </source>
</evidence>
<evidence type="ECO:0000256" key="11">
    <source>
        <dbReference type="ARBA" id="ARBA00023136"/>
    </source>
</evidence>
<keyword evidence="5" id="KW-0349">Heme</keyword>
<name>I3Y5H1_THIV6</name>
<feature type="transmembrane region" description="Helical" evidence="13">
    <location>
        <begin position="12"/>
        <end position="33"/>
    </location>
</feature>
<dbReference type="EMBL" id="CP003154">
    <property type="protein sequence ID" value="AFL72239.1"/>
    <property type="molecule type" value="Genomic_DNA"/>
</dbReference>
<evidence type="ECO:0000313" key="15">
    <source>
        <dbReference type="EMBL" id="AFL72239.1"/>
    </source>
</evidence>
<dbReference type="GO" id="GO:0046872">
    <property type="term" value="F:metal ion binding"/>
    <property type="evidence" value="ECO:0007669"/>
    <property type="project" value="UniProtKB-KW"/>
</dbReference>
<feature type="domain" description="Cytochrome b561 bacterial/Ni-hydrogenase" evidence="14">
    <location>
        <begin position="9"/>
        <end position="179"/>
    </location>
</feature>
<dbReference type="PANTHER" id="PTHR30529">
    <property type="entry name" value="CYTOCHROME B561"/>
    <property type="match status" value="1"/>
</dbReference>
<evidence type="ECO:0000256" key="5">
    <source>
        <dbReference type="ARBA" id="ARBA00022617"/>
    </source>
</evidence>
<reference evidence="15 16" key="1">
    <citation type="submission" date="2012-06" db="EMBL/GenBank/DDBJ databases">
        <title>Complete sequence of Thiocystis violascens DSM 198.</title>
        <authorList>
            <consortium name="US DOE Joint Genome Institute"/>
            <person name="Lucas S."/>
            <person name="Han J."/>
            <person name="Lapidus A."/>
            <person name="Cheng J.-F."/>
            <person name="Goodwin L."/>
            <person name="Pitluck S."/>
            <person name="Peters L."/>
            <person name="Ovchinnikova G."/>
            <person name="Teshima H."/>
            <person name="Detter J.C."/>
            <person name="Han C."/>
            <person name="Tapia R."/>
            <person name="Land M."/>
            <person name="Hauser L."/>
            <person name="Kyrpides N."/>
            <person name="Ivanova N."/>
            <person name="Pagani I."/>
            <person name="Vogl K."/>
            <person name="Liu Z."/>
            <person name="Frigaard N.-U."/>
            <person name="Bryant D."/>
            <person name="Woyke T."/>
        </authorList>
    </citation>
    <scope>NUCLEOTIDE SEQUENCE [LARGE SCALE GENOMIC DNA]</scope>
    <source>
        <strain evidence="16">ATCC 17096 / DSM 198 / 6111</strain>
    </source>
</reference>
<dbReference type="Pfam" id="PF01292">
    <property type="entry name" value="Ni_hydr_CYTB"/>
    <property type="match status" value="1"/>
</dbReference>
<evidence type="ECO:0000259" key="14">
    <source>
        <dbReference type="Pfam" id="PF01292"/>
    </source>
</evidence>
<sequence length="185" mass="20757">MWRNTEETYGLIAVLLHWLIAVVVVGLFALGLWMVDLTYYDTWYRRAPELHKGVGVLLLLTLLLRLGWRLINPVPRPEPDQSLIEQRLARLMHGLLYLLLFLVMTSGYLISTADGRALDVFGLFSVPATLTGLPNQADLAGEVHLVLAIALVTLAAIHALAALKHHFIDRDATLLRMLGHRPARR</sequence>
<evidence type="ECO:0000256" key="12">
    <source>
        <dbReference type="ARBA" id="ARBA00037975"/>
    </source>
</evidence>
<dbReference type="Proteomes" id="UP000006062">
    <property type="component" value="Chromosome"/>
</dbReference>
<keyword evidence="8" id="KW-0249">Electron transport</keyword>
<evidence type="ECO:0000256" key="8">
    <source>
        <dbReference type="ARBA" id="ARBA00022982"/>
    </source>
</evidence>
<dbReference type="GO" id="GO:0009055">
    <property type="term" value="F:electron transfer activity"/>
    <property type="evidence" value="ECO:0007669"/>
    <property type="project" value="InterPro"/>
</dbReference>
<evidence type="ECO:0000256" key="7">
    <source>
        <dbReference type="ARBA" id="ARBA00022723"/>
    </source>
</evidence>
<keyword evidence="11 13" id="KW-0472">Membrane</keyword>
<dbReference type="GO" id="GO:0022904">
    <property type="term" value="P:respiratory electron transport chain"/>
    <property type="evidence" value="ECO:0007669"/>
    <property type="project" value="InterPro"/>
</dbReference>
<dbReference type="eggNOG" id="COG3038">
    <property type="taxonomic scope" value="Bacteria"/>
</dbReference>
<keyword evidence="16" id="KW-1185">Reference proteome</keyword>
<gene>
    <name evidence="15" type="ordered locus">Thivi_0163</name>
</gene>
<evidence type="ECO:0000256" key="4">
    <source>
        <dbReference type="ARBA" id="ARBA00022475"/>
    </source>
</evidence>
<dbReference type="KEGG" id="tvi:Thivi_0163"/>
<organism evidence="15 16">
    <name type="scientific">Thiocystis violascens (strain ATCC 17096 / DSM 198 / 6111)</name>
    <name type="common">Chromatium violascens</name>
    <dbReference type="NCBI Taxonomy" id="765911"/>
    <lineage>
        <taxon>Bacteria</taxon>
        <taxon>Pseudomonadati</taxon>
        <taxon>Pseudomonadota</taxon>
        <taxon>Gammaproteobacteria</taxon>
        <taxon>Chromatiales</taxon>
        <taxon>Chromatiaceae</taxon>
        <taxon>Thiocystis</taxon>
    </lineage>
</organism>
<keyword evidence="7" id="KW-0479">Metal-binding</keyword>
<comment type="similarity">
    <text evidence="12">Belongs to the cytochrome b561 family.</text>
</comment>
<keyword evidence="6 13" id="KW-0812">Transmembrane</keyword>
<dbReference type="AlphaFoldDB" id="I3Y5H1"/>
<evidence type="ECO:0000256" key="10">
    <source>
        <dbReference type="ARBA" id="ARBA00023004"/>
    </source>
</evidence>
<evidence type="ECO:0000256" key="3">
    <source>
        <dbReference type="ARBA" id="ARBA00022448"/>
    </source>
</evidence>
<dbReference type="InterPro" id="IPR052168">
    <property type="entry name" value="Cytochrome_b561_oxidase"/>
</dbReference>
<keyword evidence="9 13" id="KW-1133">Transmembrane helix</keyword>
<dbReference type="GO" id="GO:0005886">
    <property type="term" value="C:plasma membrane"/>
    <property type="evidence" value="ECO:0007669"/>
    <property type="project" value="UniProtKB-SubCell"/>
</dbReference>
<feature type="transmembrane region" description="Helical" evidence="13">
    <location>
        <begin position="143"/>
        <end position="163"/>
    </location>
</feature>
<dbReference type="HOGENOM" id="CLU_095321_4_1_6"/>
<evidence type="ECO:0000256" key="6">
    <source>
        <dbReference type="ARBA" id="ARBA00022692"/>
    </source>
</evidence>
<accession>I3Y5H1</accession>
<comment type="cofactor">
    <cofactor evidence="1">
        <name>heme b</name>
        <dbReference type="ChEBI" id="CHEBI:60344"/>
    </cofactor>
</comment>
<evidence type="ECO:0000256" key="13">
    <source>
        <dbReference type="SAM" id="Phobius"/>
    </source>
</evidence>
<dbReference type="Gene3D" id="1.20.950.20">
    <property type="entry name" value="Transmembrane di-heme cytochromes, Chain C"/>
    <property type="match status" value="1"/>
</dbReference>
<evidence type="ECO:0000256" key="1">
    <source>
        <dbReference type="ARBA" id="ARBA00001970"/>
    </source>
</evidence>
<dbReference type="GO" id="GO:0020037">
    <property type="term" value="F:heme binding"/>
    <property type="evidence" value="ECO:0007669"/>
    <property type="project" value="TreeGrafter"/>
</dbReference>
<protein>
    <submittedName>
        <fullName evidence="15">Cytochrome B561</fullName>
    </submittedName>
</protein>
<dbReference type="PANTHER" id="PTHR30529:SF1">
    <property type="entry name" value="CYTOCHROME B561 HOMOLOG 2"/>
    <property type="match status" value="1"/>
</dbReference>
<comment type="subcellular location">
    <subcellularLocation>
        <location evidence="2">Cell membrane</location>
        <topology evidence="2">Multi-pass membrane protein</topology>
    </subcellularLocation>
</comment>
<keyword evidence="3" id="KW-0813">Transport</keyword>